<dbReference type="InterPro" id="IPR036514">
    <property type="entry name" value="SGNH_hydro_sf"/>
</dbReference>
<proteinExistence type="predicted"/>
<feature type="domain" description="Sialate O-acetylesterase" evidence="2">
    <location>
        <begin position="76"/>
        <end position="138"/>
    </location>
</feature>
<name>A0A2U1N4R2_ARTAN</name>
<evidence type="ECO:0000313" key="4">
    <source>
        <dbReference type="Proteomes" id="UP000245207"/>
    </source>
</evidence>
<sequence>MFLGPINVRANRKDVQLKVNEEYYSFRVALASGEGPYIETVIEAQLRIKLPNVMTVDAKGLQLQPDGLHLSTPAQVQVALASGEGPYIETVIEAQLRIKLPNVMTVDAKGLQLQPDGLHLSTPAQVQVGEMLAHAILQSNCSR</sequence>
<dbReference type="InterPro" id="IPR052940">
    <property type="entry name" value="Carb_Esterase_6"/>
</dbReference>
<dbReference type="PANTHER" id="PTHR31988:SF15">
    <property type="entry name" value="ESTERASE, PUTATIVE (DUF303)-RELATED"/>
    <property type="match status" value="1"/>
</dbReference>
<dbReference type="STRING" id="35608.A0A2U1N4R2"/>
<dbReference type="GO" id="GO:0016787">
    <property type="term" value="F:hydrolase activity"/>
    <property type="evidence" value="ECO:0007669"/>
    <property type="project" value="UniProtKB-KW"/>
</dbReference>
<dbReference type="Proteomes" id="UP000245207">
    <property type="component" value="Unassembled WGS sequence"/>
</dbReference>
<protein>
    <submittedName>
        <fullName evidence="3">Acetylesterase</fullName>
    </submittedName>
</protein>
<accession>A0A2U1N4R2</accession>
<dbReference type="EMBL" id="PKPP01003619">
    <property type="protein sequence ID" value="PWA68486.1"/>
    <property type="molecule type" value="Genomic_DNA"/>
</dbReference>
<dbReference type="OrthoDB" id="1717599at2759"/>
<gene>
    <name evidence="3" type="ORF">CTI12_AA308160</name>
</gene>
<dbReference type="Pfam" id="PF03629">
    <property type="entry name" value="SASA"/>
    <property type="match status" value="1"/>
</dbReference>
<dbReference type="SUPFAM" id="SSF52266">
    <property type="entry name" value="SGNH hydrolase"/>
    <property type="match status" value="2"/>
</dbReference>
<reference evidence="3 4" key="1">
    <citation type="journal article" date="2018" name="Mol. Plant">
        <title>The genome of Artemisia annua provides insight into the evolution of Asteraceae family and artemisinin biosynthesis.</title>
        <authorList>
            <person name="Shen Q."/>
            <person name="Zhang L."/>
            <person name="Liao Z."/>
            <person name="Wang S."/>
            <person name="Yan T."/>
            <person name="Shi P."/>
            <person name="Liu M."/>
            <person name="Fu X."/>
            <person name="Pan Q."/>
            <person name="Wang Y."/>
            <person name="Lv Z."/>
            <person name="Lu X."/>
            <person name="Zhang F."/>
            <person name="Jiang W."/>
            <person name="Ma Y."/>
            <person name="Chen M."/>
            <person name="Hao X."/>
            <person name="Li L."/>
            <person name="Tang Y."/>
            <person name="Lv G."/>
            <person name="Zhou Y."/>
            <person name="Sun X."/>
            <person name="Brodelius P.E."/>
            <person name="Rose J.K.C."/>
            <person name="Tang K."/>
        </authorList>
    </citation>
    <scope>NUCLEOTIDE SEQUENCE [LARGE SCALE GENOMIC DNA]</scope>
    <source>
        <strain evidence="4">cv. Huhao1</strain>
        <tissue evidence="3">Leaf</tissue>
    </source>
</reference>
<keyword evidence="4" id="KW-1185">Reference proteome</keyword>
<dbReference type="Gene3D" id="3.40.50.1110">
    <property type="entry name" value="SGNH hydrolase"/>
    <property type="match status" value="2"/>
</dbReference>
<dbReference type="PANTHER" id="PTHR31988">
    <property type="entry name" value="ESTERASE, PUTATIVE (DUF303)-RELATED"/>
    <property type="match status" value="1"/>
</dbReference>
<dbReference type="AlphaFoldDB" id="A0A2U1N4R2"/>
<evidence type="ECO:0000313" key="3">
    <source>
        <dbReference type="EMBL" id="PWA68486.1"/>
    </source>
</evidence>
<evidence type="ECO:0000259" key="2">
    <source>
        <dbReference type="Pfam" id="PF03629"/>
    </source>
</evidence>
<keyword evidence="1" id="KW-0378">Hydrolase</keyword>
<organism evidence="3 4">
    <name type="scientific">Artemisia annua</name>
    <name type="common">Sweet wormwood</name>
    <dbReference type="NCBI Taxonomy" id="35608"/>
    <lineage>
        <taxon>Eukaryota</taxon>
        <taxon>Viridiplantae</taxon>
        <taxon>Streptophyta</taxon>
        <taxon>Embryophyta</taxon>
        <taxon>Tracheophyta</taxon>
        <taxon>Spermatophyta</taxon>
        <taxon>Magnoliopsida</taxon>
        <taxon>eudicotyledons</taxon>
        <taxon>Gunneridae</taxon>
        <taxon>Pentapetalae</taxon>
        <taxon>asterids</taxon>
        <taxon>campanulids</taxon>
        <taxon>Asterales</taxon>
        <taxon>Asteraceae</taxon>
        <taxon>Asteroideae</taxon>
        <taxon>Anthemideae</taxon>
        <taxon>Artemisiinae</taxon>
        <taxon>Artemisia</taxon>
    </lineage>
</organism>
<dbReference type="InterPro" id="IPR005181">
    <property type="entry name" value="SASA"/>
</dbReference>
<comment type="caution">
    <text evidence="3">The sequence shown here is derived from an EMBL/GenBank/DDBJ whole genome shotgun (WGS) entry which is preliminary data.</text>
</comment>
<evidence type="ECO:0000256" key="1">
    <source>
        <dbReference type="ARBA" id="ARBA00022801"/>
    </source>
</evidence>